<dbReference type="InterPro" id="IPR025669">
    <property type="entry name" value="AAA_dom"/>
</dbReference>
<evidence type="ECO:0000256" key="8">
    <source>
        <dbReference type="ARBA" id="ARBA00022840"/>
    </source>
</evidence>
<dbReference type="Proteomes" id="UP000035346">
    <property type="component" value="Unassembled WGS sequence"/>
</dbReference>
<evidence type="ECO:0000313" key="16">
    <source>
        <dbReference type="Proteomes" id="UP000035346"/>
    </source>
</evidence>
<dbReference type="AlphaFoldDB" id="A0A0H1ZAC3"/>
<evidence type="ECO:0000256" key="12">
    <source>
        <dbReference type="ARBA" id="ARBA00024964"/>
    </source>
</evidence>
<keyword evidence="8" id="KW-0067">ATP-binding</keyword>
<evidence type="ECO:0000256" key="6">
    <source>
        <dbReference type="ARBA" id="ARBA00022741"/>
    </source>
</evidence>
<dbReference type="PANTHER" id="PTHR32309">
    <property type="entry name" value="TYROSINE-PROTEIN KINASE"/>
    <property type="match status" value="1"/>
</dbReference>
<keyword evidence="5" id="KW-0808">Transferase</keyword>
<dbReference type="Pfam" id="PF13614">
    <property type="entry name" value="AAA_31"/>
    <property type="match status" value="1"/>
</dbReference>
<sequence>MTRLEIVDSKLRQAKKTEEYFNAIRTNIQFSGKENKILAITSVREGEGKSTTSTSLALSLAQAGFKTLLIDADTRNSVMSGTFKATGTIKGLTNYLSGNADLGDIICETNVPRLMVVPSGKVPPNPTALLQNAYFNKMIEAIKNIFDYIIIDTPPIGLVVDAAIIANACDGFILVTQAGRIKRNYVEKAKEQMEQSGSKFLGIILNKVNESVATYGDYGDYGNYGKRDRKRK</sequence>
<evidence type="ECO:0000256" key="4">
    <source>
        <dbReference type="ARBA" id="ARBA00019200"/>
    </source>
</evidence>
<feature type="domain" description="AAA" evidence="14">
    <location>
        <begin position="36"/>
        <end position="177"/>
    </location>
</feature>
<evidence type="ECO:0000256" key="2">
    <source>
        <dbReference type="ARBA" id="ARBA00007316"/>
    </source>
</evidence>
<organism evidence="15 16">
    <name type="scientific">Streptococcus agalactiae</name>
    <dbReference type="NCBI Taxonomy" id="1311"/>
    <lineage>
        <taxon>Bacteria</taxon>
        <taxon>Bacillati</taxon>
        <taxon>Bacillota</taxon>
        <taxon>Bacilli</taxon>
        <taxon>Lactobacillales</taxon>
        <taxon>Streptococcaceae</taxon>
        <taxon>Streptococcus</taxon>
    </lineage>
</organism>
<dbReference type="InterPro" id="IPR050445">
    <property type="entry name" value="Bact_polysacc_biosynth/exp"/>
</dbReference>
<accession>A0A0H1ZAC3</accession>
<comment type="catalytic activity">
    <reaction evidence="13">
        <text>L-tyrosyl-[protein] + ATP = O-phospho-L-tyrosyl-[protein] + ADP + H(+)</text>
        <dbReference type="Rhea" id="RHEA:10596"/>
        <dbReference type="Rhea" id="RHEA-COMP:10136"/>
        <dbReference type="Rhea" id="RHEA-COMP:20101"/>
        <dbReference type="ChEBI" id="CHEBI:15378"/>
        <dbReference type="ChEBI" id="CHEBI:30616"/>
        <dbReference type="ChEBI" id="CHEBI:46858"/>
        <dbReference type="ChEBI" id="CHEBI:61978"/>
        <dbReference type="ChEBI" id="CHEBI:456216"/>
        <dbReference type="EC" id="2.7.10.2"/>
    </reaction>
</comment>
<evidence type="ECO:0000259" key="14">
    <source>
        <dbReference type="Pfam" id="PF13614"/>
    </source>
</evidence>
<dbReference type="CDD" id="cd05387">
    <property type="entry name" value="BY-kinase"/>
    <property type="match status" value="1"/>
</dbReference>
<dbReference type="SUPFAM" id="SSF52540">
    <property type="entry name" value="P-loop containing nucleoside triphosphate hydrolases"/>
    <property type="match status" value="1"/>
</dbReference>
<dbReference type="PANTHER" id="PTHR32309:SF13">
    <property type="entry name" value="FERRIC ENTEROBACTIN TRANSPORT PROTEIN FEPE"/>
    <property type="match status" value="1"/>
</dbReference>
<comment type="similarity">
    <text evidence="2">Belongs to the CpsD/CapB family.</text>
</comment>
<evidence type="ECO:0000256" key="7">
    <source>
        <dbReference type="ARBA" id="ARBA00022777"/>
    </source>
</evidence>
<dbReference type="GO" id="GO:0045227">
    <property type="term" value="P:capsule polysaccharide biosynthetic process"/>
    <property type="evidence" value="ECO:0007669"/>
    <property type="project" value="UniProtKB-UniPathway"/>
</dbReference>
<evidence type="ECO:0000313" key="15">
    <source>
        <dbReference type="EMBL" id="KLL40385.1"/>
    </source>
</evidence>
<dbReference type="EMBL" id="LBKL01000049">
    <property type="protein sequence ID" value="KLL40385.1"/>
    <property type="molecule type" value="Genomic_DNA"/>
</dbReference>
<reference evidence="15 16" key="1">
    <citation type="journal article" date="2015" name="PLoS ONE">
        <title>Genomic analysis reveals the molecular basis for capsule loss in the group B streptococcus population.</title>
        <authorList>
            <consortium name="DEVANI Consortium"/>
            <person name="Rosini R."/>
            <person name="Campisi E."/>
            <person name="De Chiara M."/>
            <person name="Tettelin H."/>
            <person name="Rinaudo D."/>
            <person name="Toniolo C."/>
            <person name="Metruccio M."/>
            <person name="Guidotti S."/>
            <person name="Sorensen U.B."/>
            <person name="Kilian M."/>
            <person name="Ramirez M."/>
            <person name="Janulczyk R."/>
            <person name="Donati C."/>
            <person name="Grandi G."/>
            <person name="Margarit I."/>
        </authorList>
    </citation>
    <scope>NUCLEOTIDE SEQUENCE [LARGE SCALE GENOMIC DNA]</scope>
    <source>
        <strain evidence="15 16">DK-B-USS-215</strain>
    </source>
</reference>
<dbReference type="InterPro" id="IPR005702">
    <property type="entry name" value="Wzc-like_C"/>
</dbReference>
<evidence type="ECO:0000256" key="1">
    <source>
        <dbReference type="ARBA" id="ARBA00005132"/>
    </source>
</evidence>
<protein>
    <recommendedName>
        <fullName evidence="4">Tyrosine-protein kinase CpsD</fullName>
        <ecNumber evidence="3">2.7.10.2</ecNumber>
    </recommendedName>
</protein>
<dbReference type="NCBIfam" id="TIGR01007">
    <property type="entry name" value="eps_fam"/>
    <property type="match status" value="1"/>
</dbReference>
<keyword evidence="9" id="KW-0972">Capsule biogenesis/degradation</keyword>
<keyword evidence="6" id="KW-0547">Nucleotide-binding</keyword>
<dbReference type="EC" id="2.7.10.2" evidence="3"/>
<name>A0A0H1ZAC3_STRAG</name>
<dbReference type="InterPro" id="IPR027417">
    <property type="entry name" value="P-loop_NTPase"/>
</dbReference>
<evidence type="ECO:0000256" key="11">
    <source>
        <dbReference type="ARBA" id="ARBA00023169"/>
    </source>
</evidence>
<evidence type="ECO:0000256" key="10">
    <source>
        <dbReference type="ARBA" id="ARBA00023137"/>
    </source>
</evidence>
<gene>
    <name evidence="15" type="ORF">WA04_04065</name>
</gene>
<dbReference type="GO" id="GO:0005524">
    <property type="term" value="F:ATP binding"/>
    <property type="evidence" value="ECO:0007669"/>
    <property type="project" value="UniProtKB-KW"/>
</dbReference>
<dbReference type="GO" id="GO:0005886">
    <property type="term" value="C:plasma membrane"/>
    <property type="evidence" value="ECO:0007669"/>
    <property type="project" value="TreeGrafter"/>
</dbReference>
<dbReference type="UniPathway" id="UPA00934"/>
<keyword evidence="11" id="KW-0270">Exopolysaccharide synthesis</keyword>
<evidence type="ECO:0000256" key="13">
    <source>
        <dbReference type="ARBA" id="ARBA00051245"/>
    </source>
</evidence>
<dbReference type="GO" id="GO:0004715">
    <property type="term" value="F:non-membrane spanning protein tyrosine kinase activity"/>
    <property type="evidence" value="ECO:0007669"/>
    <property type="project" value="UniProtKB-EC"/>
</dbReference>
<comment type="caution">
    <text evidence="15">The sequence shown here is derived from an EMBL/GenBank/DDBJ whole genome shotgun (WGS) entry which is preliminary data.</text>
</comment>
<comment type="function">
    <text evidence="12">Involved in the regulation of capsular polysaccharide biosynthesis. Autophosphorylation of CpsD attenuates its activity and reduces the level of encapsulation. May be part of a complex that directs the coordinated polymerization and export to the cell surface of the capsular polysaccharide.</text>
</comment>
<keyword evidence="7 15" id="KW-0418">Kinase</keyword>
<dbReference type="SMR" id="A0A0H1ZAC3"/>
<evidence type="ECO:0000256" key="5">
    <source>
        <dbReference type="ARBA" id="ARBA00022679"/>
    </source>
</evidence>
<comment type="pathway">
    <text evidence="1">Capsule biogenesis; capsule polysaccharide biosynthesis.</text>
</comment>
<proteinExistence type="inferred from homology"/>
<dbReference type="RefSeq" id="WP_000197412.1">
    <property type="nucleotide sequence ID" value="NZ_CGBY01000002.1"/>
</dbReference>
<dbReference type="Gene3D" id="3.40.50.300">
    <property type="entry name" value="P-loop containing nucleotide triphosphate hydrolases"/>
    <property type="match status" value="1"/>
</dbReference>
<evidence type="ECO:0000256" key="9">
    <source>
        <dbReference type="ARBA" id="ARBA00022903"/>
    </source>
</evidence>
<keyword evidence="10" id="KW-0829">Tyrosine-protein kinase</keyword>
<evidence type="ECO:0000256" key="3">
    <source>
        <dbReference type="ARBA" id="ARBA00011903"/>
    </source>
</evidence>